<dbReference type="InterPro" id="IPR014721">
    <property type="entry name" value="Ribsml_uS5_D2-typ_fold_subgr"/>
</dbReference>
<gene>
    <name evidence="6" type="ORF">OCV47_10215</name>
</gene>
<dbReference type="PRINTS" id="PR00315">
    <property type="entry name" value="ELONGATNFCT"/>
</dbReference>
<dbReference type="Pfam" id="PF00679">
    <property type="entry name" value="EFG_C"/>
    <property type="match status" value="1"/>
</dbReference>
<dbReference type="CDD" id="cd10912">
    <property type="entry name" value="PIN_YacP-like"/>
    <property type="match status" value="1"/>
</dbReference>
<evidence type="ECO:0000256" key="3">
    <source>
        <dbReference type="ARBA" id="ARBA00023134"/>
    </source>
</evidence>
<dbReference type="InterPro" id="IPR009000">
    <property type="entry name" value="Transl_B-barrel_sf"/>
</dbReference>
<dbReference type="Gene3D" id="3.30.230.10">
    <property type="match status" value="1"/>
</dbReference>
<dbReference type="Proteomes" id="UP001652338">
    <property type="component" value="Unassembled WGS sequence"/>
</dbReference>
<dbReference type="SMART" id="SM00838">
    <property type="entry name" value="EFG_C"/>
    <property type="match status" value="1"/>
</dbReference>
<comment type="caution">
    <text evidence="6">The sequence shown here is derived from an EMBL/GenBank/DDBJ whole genome shotgun (WGS) entry which is preliminary data.</text>
</comment>
<keyword evidence="4" id="KW-0046">Antibiotic resistance</keyword>
<dbReference type="NCBIfam" id="TIGR00231">
    <property type="entry name" value="small_GTP"/>
    <property type="match status" value="1"/>
</dbReference>
<evidence type="ECO:0000256" key="2">
    <source>
        <dbReference type="ARBA" id="ARBA00022917"/>
    </source>
</evidence>
<keyword evidence="7" id="KW-1185">Reference proteome</keyword>
<dbReference type="PROSITE" id="PS51722">
    <property type="entry name" value="G_TR_2"/>
    <property type="match status" value="1"/>
</dbReference>
<dbReference type="CDD" id="cd03711">
    <property type="entry name" value="Tet_C"/>
    <property type="match status" value="1"/>
</dbReference>
<name>A0ABT2SNW4_9FIRM</name>
<dbReference type="SUPFAM" id="SSF52540">
    <property type="entry name" value="P-loop containing nucleoside triphosphate hydrolases"/>
    <property type="match status" value="1"/>
</dbReference>
<dbReference type="PROSITE" id="PS00301">
    <property type="entry name" value="G_TR_1"/>
    <property type="match status" value="1"/>
</dbReference>
<feature type="domain" description="Tr-type G" evidence="5">
    <location>
        <begin position="5"/>
        <end position="233"/>
    </location>
</feature>
<keyword evidence="1" id="KW-0547">Nucleotide-binding</keyword>
<dbReference type="SMART" id="SM00889">
    <property type="entry name" value="EFG_IV"/>
    <property type="match status" value="1"/>
</dbReference>
<protein>
    <submittedName>
        <fullName evidence="6">TetM/TetW/TetO/TetS family tetracycline resistance ribosomal protection protein</fullName>
    </submittedName>
</protein>
<dbReference type="PANTHER" id="PTHR43261:SF1">
    <property type="entry name" value="RIBOSOME-RELEASING FACTOR 2, MITOCHONDRIAL"/>
    <property type="match status" value="1"/>
</dbReference>
<dbReference type="InterPro" id="IPR010298">
    <property type="entry name" value="YacP-like"/>
</dbReference>
<dbReference type="RefSeq" id="WP_256301352.1">
    <property type="nucleotide sequence ID" value="NZ_JAOQKE010000013.1"/>
</dbReference>
<dbReference type="Gene3D" id="3.40.50.300">
    <property type="entry name" value="P-loop containing nucleotide triphosphate hydrolases"/>
    <property type="match status" value="1"/>
</dbReference>
<keyword evidence="2" id="KW-0648">Protein biosynthesis</keyword>
<dbReference type="Pfam" id="PF05991">
    <property type="entry name" value="NYN_YacP"/>
    <property type="match status" value="1"/>
</dbReference>
<dbReference type="PANTHER" id="PTHR43261">
    <property type="entry name" value="TRANSLATION ELONGATION FACTOR G-RELATED"/>
    <property type="match status" value="1"/>
</dbReference>
<dbReference type="Gene3D" id="2.40.30.10">
    <property type="entry name" value="Translation factors"/>
    <property type="match status" value="1"/>
</dbReference>
<dbReference type="InterPro" id="IPR020568">
    <property type="entry name" value="Ribosomal_Su5_D2-typ_SF"/>
</dbReference>
<dbReference type="InterPro" id="IPR005517">
    <property type="entry name" value="Transl_elong_EFG/EF2_IV"/>
</dbReference>
<dbReference type="Pfam" id="PF03764">
    <property type="entry name" value="EFG_IV"/>
    <property type="match status" value="1"/>
</dbReference>
<dbReference type="Gene3D" id="3.30.70.240">
    <property type="match status" value="1"/>
</dbReference>
<proteinExistence type="predicted"/>
<dbReference type="SUPFAM" id="SSF50447">
    <property type="entry name" value="Translation proteins"/>
    <property type="match status" value="1"/>
</dbReference>
<keyword evidence="3" id="KW-0342">GTP-binding</keyword>
<dbReference type="InterPro" id="IPR031157">
    <property type="entry name" value="G_TR_CS"/>
</dbReference>
<evidence type="ECO:0000259" key="5">
    <source>
        <dbReference type="PROSITE" id="PS51722"/>
    </source>
</evidence>
<dbReference type="Gene3D" id="3.30.70.870">
    <property type="entry name" value="Elongation Factor G (Translational Gtpase), domain 3"/>
    <property type="match status" value="1"/>
</dbReference>
<organism evidence="6 7">
    <name type="scientific">Muricoprocola aceti</name>
    <dbReference type="NCBI Taxonomy" id="2981772"/>
    <lineage>
        <taxon>Bacteria</taxon>
        <taxon>Bacillati</taxon>
        <taxon>Bacillota</taxon>
        <taxon>Clostridia</taxon>
        <taxon>Lachnospirales</taxon>
        <taxon>Lachnospiraceae</taxon>
        <taxon>Muricoprocola</taxon>
    </lineage>
</organism>
<dbReference type="InterPro" id="IPR000795">
    <property type="entry name" value="T_Tr_GTP-bd_dom"/>
</dbReference>
<evidence type="ECO:0000313" key="7">
    <source>
        <dbReference type="Proteomes" id="UP001652338"/>
    </source>
</evidence>
<dbReference type="InterPro" id="IPR000640">
    <property type="entry name" value="EFG_V-like"/>
</dbReference>
<reference evidence="6 7" key="1">
    <citation type="journal article" date="2021" name="ISME Commun">
        <title>Automated analysis of genomic sequences facilitates high-throughput and comprehensive description of bacteria.</title>
        <authorList>
            <person name="Hitch T.C.A."/>
        </authorList>
    </citation>
    <scope>NUCLEOTIDE SEQUENCE [LARGE SCALE GENOMIC DNA]</scope>
    <source>
        <strain evidence="6 7">Sanger_29</strain>
    </source>
</reference>
<evidence type="ECO:0000256" key="1">
    <source>
        <dbReference type="ARBA" id="ARBA00022741"/>
    </source>
</evidence>
<dbReference type="EMBL" id="JAOQKE010000013">
    <property type="protein sequence ID" value="MCU6725718.1"/>
    <property type="molecule type" value="Genomic_DNA"/>
</dbReference>
<dbReference type="SUPFAM" id="SSF54211">
    <property type="entry name" value="Ribosomal protein S5 domain 2-like"/>
    <property type="match status" value="1"/>
</dbReference>
<sequence length="904" mass="102568">MAEKTEHLILGILAHVDAGKTTMAESMLYHSGTIKKPGRVDHKNAFLDTFEMERSRGITIFSKQARMNWKGRQYTLLDTPGHVDFSAEMERTLQILDYAILVISAPDGVQGHDMTLWKLLRRYQIPVFLFINKMDMPGMDRTKILKELQKYLDSGCIDFSDAVKRKEEIEEELAMCSEELMLEYLERQEIRQEIVKRAIRKREVFPCYFGSALKLLGVEKFLDGIHNMAELPMYPQQFGARVFKISRDAQGNRLTHMKITGGRLRVKQILESSSLEEKEKLDQIRLYSGAACQMTDEVQAGEVCAVTGLQKSLAGMGYGFETEAEAPVLEPVLSYQILLPEGSDVHGTFLKLCQLEEEEPQLHMVWDERTQEISAKVMGEVQIEVLKNLIYERFQMEVEFGAGSITYKETIAAPVEGVGHFEPLRHYAEVHLLLEPLERGSGLQFDTDCSEDLLDKNWQRLIMTHLEERKHPGVLTGSEITDMRITLIAGKAHLKHTEGGDFRQATYRAIRQGLKMADSLLLEPVYQFRLEIPMENVGRAMTDLNKMNGVFQSPELDGEMAVLNGSAPVACMRDYHKEVTAYSRGRGHLFCTLKGYEVCHNQEEVINQIGYDAEADLENPTGSIFCAHGAGFLVPWDQVYDYMHMEGSLCQKKESAEEEELPARATSAIYAASRGWGDDSELEEIFNRTYGGGSGERIGWRRKKTAENGARTVSASTVTISQKDPEKEYLLVDGYNIIFAIPQLKELANLNIDSARDKLMDLLCNYQGYRKNTLILVYDAYKVEGGLGSVEKYHNIYVVYTKEAETADQYIEKTVHEIGKKYHVTVATSDALEQKIIWGAGADRMSAKGLWEEMQQVREEIKEQYLEKSGKGGQKLFHNLDEELAEYLEDIRLGRKVIEGDSGK</sequence>
<dbReference type="InterPro" id="IPR035647">
    <property type="entry name" value="EFG_III/V"/>
</dbReference>
<dbReference type="InterPro" id="IPR027417">
    <property type="entry name" value="P-loop_NTPase"/>
</dbReference>
<dbReference type="InterPro" id="IPR035650">
    <property type="entry name" value="Tet_C"/>
</dbReference>
<dbReference type="Pfam" id="PF00009">
    <property type="entry name" value="GTP_EFTU"/>
    <property type="match status" value="1"/>
</dbReference>
<dbReference type="SUPFAM" id="SSF54980">
    <property type="entry name" value="EF-G C-terminal domain-like"/>
    <property type="match status" value="2"/>
</dbReference>
<evidence type="ECO:0000313" key="6">
    <source>
        <dbReference type="EMBL" id="MCU6725718.1"/>
    </source>
</evidence>
<accession>A0ABT2SNW4</accession>
<dbReference type="InterPro" id="IPR005225">
    <property type="entry name" value="Small_GTP-bd"/>
</dbReference>
<evidence type="ECO:0000256" key="4">
    <source>
        <dbReference type="ARBA" id="ARBA00023251"/>
    </source>
</evidence>